<proteinExistence type="predicted"/>
<feature type="transmembrane region" description="Helical" evidence="2">
    <location>
        <begin position="45"/>
        <end position="70"/>
    </location>
</feature>
<keyword evidence="2" id="KW-0472">Membrane</keyword>
<keyword evidence="2" id="KW-0812">Transmembrane</keyword>
<organism evidence="3 4">
    <name type="scientific">Bifidobacterium pseudolongum subsp. globosum</name>
    <dbReference type="NCBI Taxonomy" id="1690"/>
    <lineage>
        <taxon>Bacteria</taxon>
        <taxon>Bacillati</taxon>
        <taxon>Actinomycetota</taxon>
        <taxon>Actinomycetes</taxon>
        <taxon>Bifidobacteriales</taxon>
        <taxon>Bifidobacteriaceae</taxon>
        <taxon>Bifidobacterium</taxon>
    </lineage>
</organism>
<evidence type="ECO:0000256" key="2">
    <source>
        <dbReference type="SAM" id="Phobius"/>
    </source>
</evidence>
<sequence length="216" mass="24097">MEHKHCAQWEETLTQQSCPDASPCTSPSAESAGSRRFRQPPAWGTWVLGIIFLLDVPVVLLLAFFMWWAVTDNAPDIPPGCSFMDPCPSTPGEYTRSLIFCLGSILLWVVFAYSIYRLLLACFDARESADSRRTTIAVTSALLVGLSAVVLCVLPDWAYGRSLFPQPFWNTARIYSYAYFFAAFLSMLYPAYFAVRARYFAYADARASAAIGETDS</sequence>
<feature type="region of interest" description="Disordered" evidence="1">
    <location>
        <begin position="17"/>
        <end position="36"/>
    </location>
</feature>
<gene>
    <name evidence="3" type="ORF">CQR50_0092</name>
</gene>
<feature type="transmembrane region" description="Helical" evidence="2">
    <location>
        <begin position="94"/>
        <end position="116"/>
    </location>
</feature>
<feature type="compositionally biased region" description="Polar residues" evidence="1">
    <location>
        <begin position="17"/>
        <end position="31"/>
    </location>
</feature>
<dbReference type="Proteomes" id="UP000233762">
    <property type="component" value="Unassembled WGS sequence"/>
</dbReference>
<evidence type="ECO:0000256" key="1">
    <source>
        <dbReference type="SAM" id="MobiDB-lite"/>
    </source>
</evidence>
<dbReference type="AlphaFoldDB" id="A0A2N3R679"/>
<feature type="transmembrane region" description="Helical" evidence="2">
    <location>
        <begin position="177"/>
        <end position="195"/>
    </location>
</feature>
<accession>A0A2N3R679</accession>
<evidence type="ECO:0000313" key="4">
    <source>
        <dbReference type="Proteomes" id="UP000233762"/>
    </source>
</evidence>
<keyword evidence="2" id="KW-1133">Transmembrane helix</keyword>
<dbReference type="EMBL" id="PCHH01000001">
    <property type="protein sequence ID" value="PKV04838.1"/>
    <property type="molecule type" value="Genomic_DNA"/>
</dbReference>
<name>A0A2N3R679_9BIFI</name>
<comment type="caution">
    <text evidence="3">The sequence shown here is derived from an EMBL/GenBank/DDBJ whole genome shotgun (WGS) entry which is preliminary data.</text>
</comment>
<feature type="transmembrane region" description="Helical" evidence="2">
    <location>
        <begin position="136"/>
        <end position="157"/>
    </location>
</feature>
<reference evidence="3 4" key="1">
    <citation type="submission" date="2017-10" db="EMBL/GenBank/DDBJ databases">
        <title>Bifidobacterium genomics.</title>
        <authorList>
            <person name="Lugli G.A."/>
            <person name="Milani C."/>
            <person name="Mancabelli L."/>
        </authorList>
    </citation>
    <scope>NUCLEOTIDE SEQUENCE [LARGE SCALE GENOMIC DNA]</scope>
    <source>
        <strain evidence="3 4">1520B</strain>
    </source>
</reference>
<protein>
    <submittedName>
        <fullName evidence="3">Uncharacterized protein</fullName>
    </submittedName>
</protein>
<evidence type="ECO:0000313" key="3">
    <source>
        <dbReference type="EMBL" id="PKV04838.1"/>
    </source>
</evidence>